<evidence type="ECO:0000313" key="2">
    <source>
        <dbReference type="Proteomes" id="UP001497516"/>
    </source>
</evidence>
<proteinExistence type="predicted"/>
<dbReference type="Proteomes" id="UP001497516">
    <property type="component" value="Chromosome 2"/>
</dbReference>
<evidence type="ECO:0000313" key="1">
    <source>
        <dbReference type="EMBL" id="CAL1372339.1"/>
    </source>
</evidence>
<keyword evidence="2" id="KW-1185">Reference proteome</keyword>
<dbReference type="EMBL" id="OZ034815">
    <property type="protein sequence ID" value="CAL1372339.1"/>
    <property type="molecule type" value="Genomic_DNA"/>
</dbReference>
<dbReference type="AlphaFoldDB" id="A0AAV2DEN3"/>
<protein>
    <submittedName>
        <fullName evidence="1">Uncharacterized protein</fullName>
    </submittedName>
</protein>
<reference evidence="1 2" key="1">
    <citation type="submission" date="2024-04" db="EMBL/GenBank/DDBJ databases">
        <authorList>
            <person name="Fracassetti M."/>
        </authorList>
    </citation>
    <scope>NUCLEOTIDE SEQUENCE [LARGE SCALE GENOMIC DNA]</scope>
</reference>
<sequence>MRQLVSEPGFEFRQSHELCCRAEEEHCLLFQEVTTDAAGHHIRDTADRVGELDLQLRATGEECEQLRADVSILRNSQPALQTEIRQTRKELQQSMEQMADSLRVEMRCESMRVGARCDKTKRLS</sequence>
<accession>A0AAV2DEN3</accession>
<organism evidence="1 2">
    <name type="scientific">Linum trigynum</name>
    <dbReference type="NCBI Taxonomy" id="586398"/>
    <lineage>
        <taxon>Eukaryota</taxon>
        <taxon>Viridiplantae</taxon>
        <taxon>Streptophyta</taxon>
        <taxon>Embryophyta</taxon>
        <taxon>Tracheophyta</taxon>
        <taxon>Spermatophyta</taxon>
        <taxon>Magnoliopsida</taxon>
        <taxon>eudicotyledons</taxon>
        <taxon>Gunneridae</taxon>
        <taxon>Pentapetalae</taxon>
        <taxon>rosids</taxon>
        <taxon>fabids</taxon>
        <taxon>Malpighiales</taxon>
        <taxon>Linaceae</taxon>
        <taxon>Linum</taxon>
    </lineage>
</organism>
<name>A0AAV2DEN3_9ROSI</name>
<gene>
    <name evidence="1" type="ORF">LTRI10_LOCUS14354</name>
</gene>